<gene>
    <name evidence="2" type="ORF">NDU88_002070</name>
</gene>
<sequence>MNEQRSCGGERRGRGKCYGTRRTINRPSGTIGLGRSSDWAEVKPVGGRGGRPGGCGLLTRARTTTGPCIPEASRKAVSGAGEPPAQRRAAREVGVITPHPRGVAPLGGTQTGNRGPQNSSGGRRQLTIKPPPPLPIDNAGVIPIPQRCNQREEELRNRGLQASEAAILDLERGDPRRQGPLTWLGEEKLLGAPLALLPSSILSAAPASPAEKK</sequence>
<comment type="caution">
    <text evidence="2">The sequence shown here is derived from an EMBL/GenBank/DDBJ whole genome shotgun (WGS) entry which is preliminary data.</text>
</comment>
<name>A0AAV7UA82_PLEWA</name>
<evidence type="ECO:0000313" key="2">
    <source>
        <dbReference type="EMBL" id="KAJ1185276.1"/>
    </source>
</evidence>
<protein>
    <submittedName>
        <fullName evidence="2">Uncharacterized protein</fullName>
    </submittedName>
</protein>
<accession>A0AAV7UA82</accession>
<feature type="region of interest" description="Disordered" evidence="1">
    <location>
        <begin position="1"/>
        <end position="141"/>
    </location>
</feature>
<dbReference type="Proteomes" id="UP001066276">
    <property type="component" value="Chromosome 3_1"/>
</dbReference>
<feature type="compositionally biased region" description="Polar residues" evidence="1">
    <location>
        <begin position="111"/>
        <end position="122"/>
    </location>
</feature>
<evidence type="ECO:0000256" key="1">
    <source>
        <dbReference type="SAM" id="MobiDB-lite"/>
    </source>
</evidence>
<dbReference type="AlphaFoldDB" id="A0AAV7UA82"/>
<dbReference type="EMBL" id="JANPWB010000005">
    <property type="protein sequence ID" value="KAJ1185276.1"/>
    <property type="molecule type" value="Genomic_DNA"/>
</dbReference>
<evidence type="ECO:0000313" key="3">
    <source>
        <dbReference type="Proteomes" id="UP001066276"/>
    </source>
</evidence>
<proteinExistence type="predicted"/>
<organism evidence="2 3">
    <name type="scientific">Pleurodeles waltl</name>
    <name type="common">Iberian ribbed newt</name>
    <dbReference type="NCBI Taxonomy" id="8319"/>
    <lineage>
        <taxon>Eukaryota</taxon>
        <taxon>Metazoa</taxon>
        <taxon>Chordata</taxon>
        <taxon>Craniata</taxon>
        <taxon>Vertebrata</taxon>
        <taxon>Euteleostomi</taxon>
        <taxon>Amphibia</taxon>
        <taxon>Batrachia</taxon>
        <taxon>Caudata</taxon>
        <taxon>Salamandroidea</taxon>
        <taxon>Salamandridae</taxon>
        <taxon>Pleurodelinae</taxon>
        <taxon>Pleurodeles</taxon>
    </lineage>
</organism>
<keyword evidence="3" id="KW-1185">Reference proteome</keyword>
<feature type="compositionally biased region" description="Gly residues" evidence="1">
    <location>
        <begin position="46"/>
        <end position="56"/>
    </location>
</feature>
<reference evidence="2" key="1">
    <citation type="journal article" date="2022" name="bioRxiv">
        <title>Sequencing and chromosome-scale assembly of the giantPleurodeles waltlgenome.</title>
        <authorList>
            <person name="Brown T."/>
            <person name="Elewa A."/>
            <person name="Iarovenko S."/>
            <person name="Subramanian E."/>
            <person name="Araus A.J."/>
            <person name="Petzold A."/>
            <person name="Susuki M."/>
            <person name="Suzuki K.-i.T."/>
            <person name="Hayashi T."/>
            <person name="Toyoda A."/>
            <person name="Oliveira C."/>
            <person name="Osipova E."/>
            <person name="Leigh N.D."/>
            <person name="Simon A."/>
            <person name="Yun M.H."/>
        </authorList>
    </citation>
    <scope>NUCLEOTIDE SEQUENCE</scope>
    <source>
        <strain evidence="2">20211129_DDA</strain>
        <tissue evidence="2">Liver</tissue>
    </source>
</reference>